<feature type="domain" description="Mandelate racemase/muconate lactonizing enzyme C-terminal" evidence="8">
    <location>
        <begin position="243"/>
        <end position="337"/>
    </location>
</feature>
<dbReference type="EMBL" id="JABFAE010000001">
    <property type="protein sequence ID" value="MBA0821315.1"/>
    <property type="molecule type" value="Genomic_DNA"/>
</dbReference>
<dbReference type="Pfam" id="PF13378">
    <property type="entry name" value="MR_MLE_C"/>
    <property type="match status" value="1"/>
</dbReference>
<evidence type="ECO:0000256" key="5">
    <source>
        <dbReference type="PIRSR" id="PIRSR634603-1"/>
    </source>
</evidence>
<dbReference type="GO" id="GO:0046872">
    <property type="term" value="F:metal ion binding"/>
    <property type="evidence" value="ECO:0007669"/>
    <property type="project" value="UniProtKB-KW"/>
</dbReference>
<reference evidence="9 10" key="1">
    <citation type="journal article" date="2019" name="Genome Biol. Evol.">
        <title>Insights into the evolution of the New World diploid cottons (Gossypium, subgenus Houzingenia) based on genome sequencing.</title>
        <authorList>
            <person name="Grover C.E."/>
            <person name="Arick M.A. 2nd"/>
            <person name="Thrash A."/>
            <person name="Conover J.L."/>
            <person name="Sanders W.S."/>
            <person name="Peterson D.G."/>
            <person name="Frelichowski J.E."/>
            <person name="Scheffler J.A."/>
            <person name="Scheffler B.E."/>
            <person name="Wendel J.F."/>
        </authorList>
    </citation>
    <scope>NUCLEOTIDE SEQUENCE [LARGE SCALE GENOMIC DNA]</scope>
    <source>
        <strain evidence="9">6</strain>
        <tissue evidence="9">Leaf</tissue>
    </source>
</reference>
<sequence>MVVGKEGWVDEEWVEVRMVVKNVLDDGSKWLWWLLKSSNQSKSLKTKPQEMLSQFALSFFGKSPLNSSKPHEPLKFQLPRSNLYVKNSMKAPVTSSSSNFGFKELLETFTVEVQKAENKPLNVPLIAPFTIATSRLDKVENVAIRIELKNGCVGWGEAPILPFVTAEDQPTAMAKAKEACDMLKNCPFLTLEAVLGEIGDLLPGHQFASVRAGIEMALIDAVAKSIGLPLFSPLDVQIPIVSPAEAAALASKYHKQGFKTLKLKVGKNLKADIEVLQAIRAAHPDCSFILDANEGYKPEEAIEVLEKLHEMGVTPVLFEQPVHRDDWEGLGRVTHFAKSKYGVSVAADESCRSLADVKKIVKGELADVVNIKLAKVGVLGALEIIDLARASGLDLMIGGMVETRLAMGFAGHLAAGLGCFKFVDLDTPLLLSEDPVLEGYEVHGAIYKFTNARGQGSFLHWENIEW</sequence>
<dbReference type="EC" id="5.1.1.-" evidence="7"/>
<protein>
    <recommendedName>
        <fullName evidence="7">Dipeptide epimerase</fullName>
        <ecNumber evidence="7">5.1.1.-</ecNumber>
    </recommendedName>
</protein>
<comment type="cofactor">
    <cofactor evidence="6 7">
        <name>Mg(2+)</name>
        <dbReference type="ChEBI" id="CHEBI:18420"/>
    </cofactor>
    <text evidence="6 7">Binds 1 Mg(2+) ion per subunit.</text>
</comment>
<dbReference type="PANTHER" id="PTHR48073">
    <property type="entry name" value="O-SUCCINYLBENZOATE SYNTHASE-RELATED"/>
    <property type="match status" value="1"/>
</dbReference>
<evidence type="ECO:0000256" key="4">
    <source>
        <dbReference type="ARBA" id="ARBA00023235"/>
    </source>
</evidence>
<dbReference type="GO" id="GO:0016855">
    <property type="term" value="F:racemase and epimerase activity, acting on amino acids and derivatives"/>
    <property type="evidence" value="ECO:0007669"/>
    <property type="project" value="UniProtKB-UniRule"/>
</dbReference>
<gene>
    <name evidence="9" type="ORF">Goarm_018181</name>
</gene>
<dbReference type="Gene3D" id="3.20.20.120">
    <property type="entry name" value="Enolase-like C-terminal domain"/>
    <property type="match status" value="1"/>
</dbReference>
<evidence type="ECO:0000256" key="7">
    <source>
        <dbReference type="RuleBase" id="RU366006"/>
    </source>
</evidence>
<evidence type="ECO:0000259" key="8">
    <source>
        <dbReference type="SMART" id="SM00922"/>
    </source>
</evidence>
<evidence type="ECO:0000256" key="6">
    <source>
        <dbReference type="PIRSR" id="PIRSR634603-3"/>
    </source>
</evidence>
<evidence type="ECO:0000256" key="1">
    <source>
        <dbReference type="ARBA" id="ARBA00008031"/>
    </source>
</evidence>
<dbReference type="PANTHER" id="PTHR48073:SF2">
    <property type="entry name" value="O-SUCCINYLBENZOATE SYNTHASE"/>
    <property type="match status" value="1"/>
</dbReference>
<dbReference type="InterPro" id="IPR029065">
    <property type="entry name" value="Enolase_C-like"/>
</dbReference>
<dbReference type="InterPro" id="IPR013342">
    <property type="entry name" value="Mandelate_racemase_C"/>
</dbReference>
<evidence type="ECO:0000256" key="2">
    <source>
        <dbReference type="ARBA" id="ARBA00022723"/>
    </source>
</evidence>
<keyword evidence="4 7" id="KW-0413">Isomerase</keyword>
<feature type="binding site" evidence="6">
    <location>
        <position position="319"/>
    </location>
    <ligand>
        <name>Mg(2+)</name>
        <dbReference type="ChEBI" id="CHEBI:18420"/>
    </ligand>
</feature>
<dbReference type="SMART" id="SM00922">
    <property type="entry name" value="MR_MLE"/>
    <property type="match status" value="1"/>
</dbReference>
<organism evidence="9 10">
    <name type="scientific">Gossypium armourianum</name>
    <dbReference type="NCBI Taxonomy" id="34283"/>
    <lineage>
        <taxon>Eukaryota</taxon>
        <taxon>Viridiplantae</taxon>
        <taxon>Streptophyta</taxon>
        <taxon>Embryophyta</taxon>
        <taxon>Tracheophyta</taxon>
        <taxon>Spermatophyta</taxon>
        <taxon>Magnoliopsida</taxon>
        <taxon>eudicotyledons</taxon>
        <taxon>Gunneridae</taxon>
        <taxon>Pentapetalae</taxon>
        <taxon>rosids</taxon>
        <taxon>malvids</taxon>
        <taxon>Malvales</taxon>
        <taxon>Malvaceae</taxon>
        <taxon>Malvoideae</taxon>
        <taxon>Gossypium</taxon>
    </lineage>
</organism>
<proteinExistence type="inferred from homology"/>
<dbReference type="Pfam" id="PF02746">
    <property type="entry name" value="MR_MLE_N"/>
    <property type="match status" value="1"/>
</dbReference>
<dbReference type="AlphaFoldDB" id="A0A7J9IJE6"/>
<dbReference type="SFLD" id="SFLDF00009">
    <property type="entry name" value="o-succinylbenzoate_synthase"/>
    <property type="match status" value="1"/>
</dbReference>
<dbReference type="Proteomes" id="UP000593575">
    <property type="component" value="Unassembled WGS sequence"/>
</dbReference>
<feature type="active site" description="Proton acceptor; specific for (R)-substrate epimerization" evidence="5">
    <location>
        <position position="264"/>
    </location>
</feature>
<evidence type="ECO:0000313" key="10">
    <source>
        <dbReference type="Proteomes" id="UP000593575"/>
    </source>
</evidence>
<comment type="similarity">
    <text evidence="1 7">Belongs to the mandelate racemase/muconate lactonizing enzyme family.</text>
</comment>
<feature type="binding site" evidence="6">
    <location>
        <position position="291"/>
    </location>
    <ligand>
        <name>Mg(2+)</name>
        <dbReference type="ChEBI" id="CHEBI:18420"/>
    </ligand>
</feature>
<dbReference type="InterPro" id="IPR013341">
    <property type="entry name" value="Mandelate_racemase_N_dom"/>
</dbReference>
<dbReference type="Gene3D" id="3.30.390.10">
    <property type="entry name" value="Enolase-like, N-terminal domain"/>
    <property type="match status" value="1"/>
</dbReference>
<evidence type="ECO:0000313" key="9">
    <source>
        <dbReference type="EMBL" id="MBA0821315.1"/>
    </source>
</evidence>
<accession>A0A7J9IJE6</accession>
<dbReference type="SUPFAM" id="SSF51604">
    <property type="entry name" value="Enolase C-terminal domain-like"/>
    <property type="match status" value="1"/>
</dbReference>
<dbReference type="InterPro" id="IPR029017">
    <property type="entry name" value="Enolase-like_N"/>
</dbReference>
<feature type="active site" description="Proton acceptor; specific for (S)-substrate epimerization" evidence="5">
    <location>
        <position position="372"/>
    </location>
</feature>
<dbReference type="InterPro" id="IPR034603">
    <property type="entry name" value="Dipeptide_epimerase"/>
</dbReference>
<evidence type="ECO:0000256" key="3">
    <source>
        <dbReference type="ARBA" id="ARBA00022842"/>
    </source>
</evidence>
<dbReference type="SFLD" id="SFLDG00180">
    <property type="entry name" value="muconate_cycloisomerase"/>
    <property type="match status" value="1"/>
</dbReference>
<dbReference type="InterPro" id="IPR036849">
    <property type="entry name" value="Enolase-like_C_sf"/>
</dbReference>
<name>A0A7J9IJE6_9ROSI</name>
<keyword evidence="2 6" id="KW-0479">Metal-binding</keyword>
<dbReference type="SFLD" id="SFLDS00001">
    <property type="entry name" value="Enolase"/>
    <property type="match status" value="1"/>
</dbReference>
<keyword evidence="10" id="KW-1185">Reference proteome</keyword>
<comment type="caution">
    <text evidence="9">The sequence shown here is derived from an EMBL/GenBank/DDBJ whole genome shotgun (WGS) entry which is preliminary data.</text>
</comment>
<dbReference type="CDD" id="cd03319">
    <property type="entry name" value="L-Ala-DL-Glu_epimerase"/>
    <property type="match status" value="1"/>
</dbReference>
<dbReference type="SUPFAM" id="SSF54826">
    <property type="entry name" value="Enolase N-terminal domain-like"/>
    <property type="match status" value="1"/>
</dbReference>
<keyword evidence="3 6" id="KW-0460">Magnesium</keyword>
<feature type="binding site" evidence="6">
    <location>
        <position position="348"/>
    </location>
    <ligand>
        <name>Mg(2+)</name>
        <dbReference type="ChEBI" id="CHEBI:18420"/>
    </ligand>
</feature>